<evidence type="ECO:0000256" key="1">
    <source>
        <dbReference type="SAM" id="MobiDB-lite"/>
    </source>
</evidence>
<protein>
    <submittedName>
        <fullName evidence="3">Uncharacterized protein</fullName>
    </submittedName>
</protein>
<evidence type="ECO:0000313" key="4">
    <source>
        <dbReference type="Proteomes" id="UP000178912"/>
    </source>
</evidence>
<dbReference type="Proteomes" id="UP000178912">
    <property type="component" value="Unassembled WGS sequence"/>
</dbReference>
<feature type="region of interest" description="Disordered" evidence="1">
    <location>
        <begin position="137"/>
        <end position="249"/>
    </location>
</feature>
<feature type="compositionally biased region" description="Polar residues" evidence="1">
    <location>
        <begin position="19"/>
        <end position="51"/>
    </location>
</feature>
<dbReference type="AlphaFoldDB" id="A0A1E1KRY6"/>
<keyword evidence="4" id="KW-1185">Reference proteome</keyword>
<proteinExistence type="predicted"/>
<evidence type="ECO:0000313" key="3">
    <source>
        <dbReference type="EMBL" id="CZT00766.1"/>
    </source>
</evidence>
<feature type="compositionally biased region" description="Polar residues" evidence="1">
    <location>
        <begin position="147"/>
        <end position="161"/>
    </location>
</feature>
<organism evidence="3 4">
    <name type="scientific">Rhynchosporium agropyri</name>
    <dbReference type="NCBI Taxonomy" id="914238"/>
    <lineage>
        <taxon>Eukaryota</taxon>
        <taxon>Fungi</taxon>
        <taxon>Dikarya</taxon>
        <taxon>Ascomycota</taxon>
        <taxon>Pezizomycotina</taxon>
        <taxon>Leotiomycetes</taxon>
        <taxon>Helotiales</taxon>
        <taxon>Ploettnerulaceae</taxon>
        <taxon>Rhynchosporium</taxon>
    </lineage>
</organism>
<name>A0A1E1KRY6_9HELO</name>
<feature type="compositionally biased region" description="Basic and acidic residues" evidence="1">
    <location>
        <begin position="75"/>
        <end position="96"/>
    </location>
</feature>
<evidence type="ECO:0000256" key="2">
    <source>
        <dbReference type="SAM" id="Phobius"/>
    </source>
</evidence>
<feature type="region of interest" description="Disordered" evidence="1">
    <location>
        <begin position="1"/>
        <end position="51"/>
    </location>
</feature>
<keyword evidence="2" id="KW-1133">Transmembrane helix</keyword>
<sequence>MAAPPPGPPKRPGRPSSPTETGDPSTVATSYSTINTPATMTSQFPSGQQTLYTSSLPTSVAAGYGAAGAFPTYKSKGDKGDKGDKGSKGDKDDGTWDHLDTGARAGVGIAIAIGVLIIVMISVWFCCGCCGLRKRRKERREGLRAPDTTTQSPLPLNTVNPGSVPPQASDAPPEYEEGVPPRHQHIAGGARHGIEEEEQPGVISDGKTPLSEIPFEDVVLDHSPSEGSSRSLNERHHGIGGNTRGHTNT</sequence>
<reference evidence="4" key="1">
    <citation type="submission" date="2016-03" db="EMBL/GenBank/DDBJ databases">
        <authorList>
            <person name="Guldener U."/>
        </authorList>
    </citation>
    <scope>NUCLEOTIDE SEQUENCE [LARGE SCALE GENOMIC DNA]</scope>
    <source>
        <strain evidence="4">04CH-RAC-A.6.1</strain>
    </source>
</reference>
<feature type="region of interest" description="Disordered" evidence="1">
    <location>
        <begin position="71"/>
        <end position="96"/>
    </location>
</feature>
<accession>A0A1E1KRY6</accession>
<feature type="transmembrane region" description="Helical" evidence="2">
    <location>
        <begin position="105"/>
        <end position="132"/>
    </location>
</feature>
<keyword evidence="2" id="KW-0472">Membrane</keyword>
<feature type="compositionally biased region" description="Pro residues" evidence="1">
    <location>
        <begin position="1"/>
        <end position="10"/>
    </location>
</feature>
<keyword evidence="2" id="KW-0812">Transmembrane</keyword>
<gene>
    <name evidence="3" type="ORF">RAG0_08672</name>
</gene>
<dbReference type="OrthoDB" id="3560771at2759"/>
<dbReference type="EMBL" id="FJUX01000047">
    <property type="protein sequence ID" value="CZT00766.1"/>
    <property type="molecule type" value="Genomic_DNA"/>
</dbReference>